<accession>A0AAU9WWC6</accession>
<dbReference type="EMBL" id="CALNXJ010000023">
    <property type="protein sequence ID" value="CAH3128095.1"/>
    <property type="molecule type" value="Genomic_DNA"/>
</dbReference>
<dbReference type="Proteomes" id="UP001159428">
    <property type="component" value="Unassembled WGS sequence"/>
</dbReference>
<evidence type="ECO:0000256" key="2">
    <source>
        <dbReference type="SAM" id="SignalP"/>
    </source>
</evidence>
<dbReference type="SMART" id="SM00231">
    <property type="entry name" value="FA58C"/>
    <property type="match status" value="1"/>
</dbReference>
<feature type="chain" id="PRO_5043796162" description="F5/8 type C domain-containing protein" evidence="2">
    <location>
        <begin position="22"/>
        <end position="1220"/>
    </location>
</feature>
<dbReference type="FunFam" id="2.60.120.260:FF:000016">
    <property type="entry name" value="Contactin-associated protein-like 4 isoform 1"/>
    <property type="match status" value="1"/>
</dbReference>
<protein>
    <recommendedName>
        <fullName evidence="3">F5/8 type C domain-containing protein</fullName>
    </recommendedName>
</protein>
<evidence type="ECO:0000256" key="1">
    <source>
        <dbReference type="SAM" id="MobiDB-lite"/>
    </source>
</evidence>
<feature type="compositionally biased region" description="Basic and acidic residues" evidence="1">
    <location>
        <begin position="355"/>
        <end position="373"/>
    </location>
</feature>
<evidence type="ECO:0000313" key="4">
    <source>
        <dbReference type="EMBL" id="CAH3128095.1"/>
    </source>
</evidence>
<sequence length="1220" mass="135043">MNPSKNLLGFLFLAILHLTSGQDEGCAKLTYGDQSFDGTVKYSPMNWFETPAVVKLEAACSGEEALGLESGLITDQQITASSSWGKATGEQNARLNHQAARGKKSAWSAGSNDLNQWLQIDFGRNVKITKLATQGRNDYGNQWVKSYTFAYSADGSNVFQAYQENEVDKVFNGNADQNTVVTHVLLQPIIARYVQIKPKTWNEHISMRAEFYGCVLSDRYQVLGRNVHMDYVQEHLRTKREVTFGHTQERANRIELQILTDTVYVKGYVDLRGIKRLTIFSRKMVFSKDSQLDLRAPKLVQNFNILSPGSDGDDGKHGVHGPTVTVYAKMIAGHVNIITSGGNGNPGQNGANGRKAADSMHKQPDRTNSDCKAGRTRTGCTSHIPGRPGISGGNGANGGDGGKSGNGGDAGHQTLHVLKVRGKIELTSCRGTGGQPAINGLGGAGGLGGRGGRGIKCRRRFMFCGIGFRFGIANCGRRYWCESSGQTGEAARGATGRSGSNGQDLVAKGSNGQVESSYLQKFGLGPKQLKKYPLQLIKMMTRYGEDLLWANDVKKSDAVFKFVVKLSNGKPGASELRRVAKRRLAFMNKVGYDRFGKNQLFAPIIKWEAFKKQVEVIKDRAETFENAYNAIKESIKRQDDVKAIVKALPQAARLQVVKQKNRLVEAKRIAVSEKGAYVLAIGELEASMKSNLLEAKAMLPDVYEKAKFNSDDLFVILEGITGFFSGAMGKDPFAALGSALGVIGHFAGKCDLGKLQGNLDKVEKWLKFGKDYAALKDSSELDFDKMDVAAVPEVMQANLEMNKEGLAADLVCLLDERSKPRNSAKFQEQIERFFIAGAARIDLIAKVMDLDNEIGGHNFDIPNLEETANEIESLGSSGDSPIAESTQQMFLDGLLTSYQQIETGFAQQLYQLYKGFEFRSLWVVQEKLAEFERRAVLAAQGTGNLKGVLELTKALQEIDNIENKGQRCFTKFRHTVTTHKWTFDSAKDNVMFDELQKGTTRFSLKISDSCDLCYNVRLLKMYVELEGDESQSGDYPSSVYLKLRHLSGSYFRDGNGNVREFRQPLGSWRTLEFDRFAITNTEGCNKEKAKGNKDSLFCMGKDDNRFQPMCCHYLSGSPCDDTLLGAEECRSPFGTYEMTMPIDSKTPCKASDSRITHENCKEFDRSVFTKMNVWIQYLYWTGEYPTGPDDPRCSKFQDPDSEAEHVPITFNHEASGDIES</sequence>
<evidence type="ECO:0000313" key="5">
    <source>
        <dbReference type="Proteomes" id="UP001159428"/>
    </source>
</evidence>
<dbReference type="PROSITE" id="PS50022">
    <property type="entry name" value="FA58C_3"/>
    <property type="match status" value="1"/>
</dbReference>
<dbReference type="Pfam" id="PF00754">
    <property type="entry name" value="F5_F8_type_C"/>
    <property type="match status" value="1"/>
</dbReference>
<dbReference type="SUPFAM" id="SSF49785">
    <property type="entry name" value="Galactose-binding domain-like"/>
    <property type="match status" value="1"/>
</dbReference>
<reference evidence="4 5" key="1">
    <citation type="submission" date="2022-05" db="EMBL/GenBank/DDBJ databases">
        <authorList>
            <consortium name="Genoscope - CEA"/>
            <person name="William W."/>
        </authorList>
    </citation>
    <scope>NUCLEOTIDE SEQUENCE [LARGE SCALE GENOMIC DNA]</scope>
</reference>
<dbReference type="PANTHER" id="PTHR24543">
    <property type="entry name" value="MULTICOPPER OXIDASE-RELATED"/>
    <property type="match status" value="1"/>
</dbReference>
<feature type="compositionally biased region" description="Gly residues" evidence="1">
    <location>
        <begin position="389"/>
        <end position="410"/>
    </location>
</feature>
<dbReference type="PANTHER" id="PTHR24543:SF325">
    <property type="entry name" value="F5_8 TYPE C DOMAIN-CONTAINING PROTEIN"/>
    <property type="match status" value="1"/>
</dbReference>
<feature type="region of interest" description="Disordered" evidence="1">
    <location>
        <begin position="1190"/>
        <end position="1220"/>
    </location>
</feature>
<feature type="compositionally biased region" description="Basic and acidic residues" evidence="1">
    <location>
        <begin position="1190"/>
        <end position="1205"/>
    </location>
</feature>
<keyword evidence="2" id="KW-0732">Signal</keyword>
<keyword evidence="5" id="KW-1185">Reference proteome</keyword>
<dbReference type="InterPro" id="IPR008979">
    <property type="entry name" value="Galactose-bd-like_sf"/>
</dbReference>
<gene>
    <name evidence="4" type="ORF">PMEA_00013283</name>
</gene>
<feature type="region of interest" description="Disordered" evidence="1">
    <location>
        <begin position="340"/>
        <end position="412"/>
    </location>
</feature>
<proteinExistence type="predicted"/>
<dbReference type="Gene3D" id="2.60.120.260">
    <property type="entry name" value="Galactose-binding domain-like"/>
    <property type="match status" value="1"/>
</dbReference>
<dbReference type="AlphaFoldDB" id="A0AAU9WWC6"/>
<comment type="caution">
    <text evidence="4">The sequence shown here is derived from an EMBL/GenBank/DDBJ whole genome shotgun (WGS) entry which is preliminary data.</text>
</comment>
<feature type="signal peptide" evidence="2">
    <location>
        <begin position="1"/>
        <end position="21"/>
    </location>
</feature>
<dbReference type="InterPro" id="IPR000421">
    <property type="entry name" value="FA58C"/>
</dbReference>
<dbReference type="CDD" id="cd00057">
    <property type="entry name" value="FA58C"/>
    <property type="match status" value="1"/>
</dbReference>
<name>A0AAU9WWC6_9CNID</name>
<evidence type="ECO:0000259" key="3">
    <source>
        <dbReference type="PROSITE" id="PS50022"/>
    </source>
</evidence>
<organism evidence="4 5">
    <name type="scientific">Pocillopora meandrina</name>
    <dbReference type="NCBI Taxonomy" id="46732"/>
    <lineage>
        <taxon>Eukaryota</taxon>
        <taxon>Metazoa</taxon>
        <taxon>Cnidaria</taxon>
        <taxon>Anthozoa</taxon>
        <taxon>Hexacorallia</taxon>
        <taxon>Scleractinia</taxon>
        <taxon>Astrocoeniina</taxon>
        <taxon>Pocilloporidae</taxon>
        <taxon>Pocillopora</taxon>
    </lineage>
</organism>
<feature type="domain" description="F5/8 type C" evidence="3">
    <location>
        <begin position="60"/>
        <end position="214"/>
    </location>
</feature>